<comment type="caution">
    <text evidence="6">The sequence shown here is derived from an EMBL/GenBank/DDBJ whole genome shotgun (WGS) entry which is preliminary data.</text>
</comment>
<organism evidence="6 7">
    <name type="scientific">Hymenobacter glacieicola</name>
    <dbReference type="NCBI Taxonomy" id="1562124"/>
    <lineage>
        <taxon>Bacteria</taxon>
        <taxon>Pseudomonadati</taxon>
        <taxon>Bacteroidota</taxon>
        <taxon>Cytophagia</taxon>
        <taxon>Cytophagales</taxon>
        <taxon>Hymenobacteraceae</taxon>
        <taxon>Hymenobacter</taxon>
    </lineage>
</organism>
<dbReference type="PANTHER" id="PTHR12684">
    <property type="entry name" value="PUTATIVE PHOSPHOTRANSFERASE"/>
    <property type="match status" value="1"/>
</dbReference>
<dbReference type="SUPFAM" id="SSF56399">
    <property type="entry name" value="ADP-ribosylation"/>
    <property type="match status" value="1"/>
</dbReference>
<dbReference type="NCBIfam" id="NF002014">
    <property type="entry name" value="PRK00819.1-4"/>
    <property type="match status" value="1"/>
</dbReference>
<protein>
    <recommendedName>
        <fullName evidence="5">Probable RNA 2'-phosphotransferase</fullName>
        <ecNumber evidence="5">2.7.1.-</ecNumber>
    </recommendedName>
</protein>
<dbReference type="Gene3D" id="1.10.10.970">
    <property type="entry name" value="RNA 2'-phosphotransferase, Tpt1/KptA family, N-terminal domain"/>
    <property type="match status" value="1"/>
</dbReference>
<evidence type="ECO:0000256" key="1">
    <source>
        <dbReference type="ARBA" id="ARBA00009836"/>
    </source>
</evidence>
<name>A0ABQ1WW09_9BACT</name>
<accession>A0ABQ1WW09</accession>
<dbReference type="Gene3D" id="3.20.170.30">
    <property type="match status" value="1"/>
</dbReference>
<dbReference type="InterPro" id="IPR042081">
    <property type="entry name" value="RNA_2'-PTrans_C"/>
</dbReference>
<comment type="similarity">
    <text evidence="1 5">Belongs to the KptA/TPT1 family.</text>
</comment>
<evidence type="ECO:0000256" key="2">
    <source>
        <dbReference type="ARBA" id="ARBA00022679"/>
    </source>
</evidence>
<dbReference type="EC" id="2.7.1.-" evidence="5"/>
<evidence type="ECO:0000256" key="5">
    <source>
        <dbReference type="HAMAP-Rule" id="MF_00299"/>
    </source>
</evidence>
<comment type="function">
    <text evidence="4 5">Removes the 2'-phosphate from RNA via an intermediate in which the phosphate is ADP-ribosylated by NAD followed by a presumed transesterification to release the RNA and generate ADP-ribose 1''-2''-cyclic phosphate (APPR&gt;P). May function as an ADP-ribosylase.</text>
</comment>
<keyword evidence="3 5" id="KW-0520">NAD</keyword>
<keyword evidence="7" id="KW-1185">Reference proteome</keyword>
<proteinExistence type="inferred from homology"/>
<dbReference type="EMBL" id="BMGS01000006">
    <property type="protein sequence ID" value="GGG47309.1"/>
    <property type="molecule type" value="Genomic_DNA"/>
</dbReference>
<dbReference type="HAMAP" id="MF_00299">
    <property type="entry name" value="KptA"/>
    <property type="match status" value="1"/>
</dbReference>
<sequence>MLSEKETTRLSKLLSLVLRHNPGYLGLMLDAQGWVEVDMLLAQAKAHQVPLTRENLQYIVETNAKQRFRFSEDQQRIRASQGHSVEVALGYAPVPPPDVLYHGTATRFQASIQQQGLQKMSRQHVHLSADVATARQVGSRHGQPVVFAIEAGRMHADGYAFYQADNGVWLTEEVPAKYLQLLEG</sequence>
<dbReference type="InterPro" id="IPR022928">
    <property type="entry name" value="RNA_2'-PTrans_KptA"/>
</dbReference>
<dbReference type="PANTHER" id="PTHR12684:SF2">
    <property type="entry name" value="TRNA 2'-PHOSPHOTRANSFERASE 1"/>
    <property type="match status" value="1"/>
</dbReference>
<evidence type="ECO:0000313" key="6">
    <source>
        <dbReference type="EMBL" id="GGG47309.1"/>
    </source>
</evidence>
<evidence type="ECO:0000256" key="4">
    <source>
        <dbReference type="ARBA" id="ARBA00025212"/>
    </source>
</evidence>
<gene>
    <name evidence="5 6" type="primary">kptA</name>
    <name evidence="6" type="ORF">GCM10011378_24370</name>
</gene>
<reference evidence="7" key="1">
    <citation type="journal article" date="2019" name="Int. J. Syst. Evol. Microbiol.">
        <title>The Global Catalogue of Microorganisms (GCM) 10K type strain sequencing project: providing services to taxonomists for standard genome sequencing and annotation.</title>
        <authorList>
            <consortium name="The Broad Institute Genomics Platform"/>
            <consortium name="The Broad Institute Genome Sequencing Center for Infectious Disease"/>
            <person name="Wu L."/>
            <person name="Ma J."/>
        </authorList>
    </citation>
    <scope>NUCLEOTIDE SEQUENCE [LARGE SCALE GENOMIC DNA]</scope>
    <source>
        <strain evidence="7">CGMCC 1.12990</strain>
    </source>
</reference>
<dbReference type="Proteomes" id="UP000601361">
    <property type="component" value="Unassembled WGS sequence"/>
</dbReference>
<keyword evidence="2 5" id="KW-0808">Transferase</keyword>
<dbReference type="Pfam" id="PF01885">
    <property type="entry name" value="PTS_2-RNA"/>
    <property type="match status" value="1"/>
</dbReference>
<dbReference type="InterPro" id="IPR002745">
    <property type="entry name" value="Ptrans_KptA/Tpt1"/>
</dbReference>
<dbReference type="RefSeq" id="WP_188558128.1">
    <property type="nucleotide sequence ID" value="NZ_BMGS01000006.1"/>
</dbReference>
<evidence type="ECO:0000313" key="7">
    <source>
        <dbReference type="Proteomes" id="UP000601361"/>
    </source>
</evidence>
<evidence type="ECO:0000256" key="3">
    <source>
        <dbReference type="ARBA" id="ARBA00023027"/>
    </source>
</evidence>
<dbReference type="InterPro" id="IPR042080">
    <property type="entry name" value="RNA_2'-PTrans_N"/>
</dbReference>